<dbReference type="EMBL" id="CP030840">
    <property type="protein sequence ID" value="AXC14275.1"/>
    <property type="molecule type" value="Genomic_DNA"/>
</dbReference>
<keyword evidence="2" id="KW-1185">Reference proteome</keyword>
<gene>
    <name evidence="1" type="ORF">ACPOL_5015</name>
</gene>
<evidence type="ECO:0008006" key="3">
    <source>
        <dbReference type="Google" id="ProtNLM"/>
    </source>
</evidence>
<dbReference type="Proteomes" id="UP000253606">
    <property type="component" value="Chromosome"/>
</dbReference>
<dbReference type="KEGG" id="abas:ACPOL_5015"/>
<dbReference type="InterPro" id="IPR029063">
    <property type="entry name" value="SAM-dependent_MTases_sf"/>
</dbReference>
<reference evidence="1 2" key="1">
    <citation type="journal article" date="2018" name="Front. Microbiol.">
        <title>Hydrolytic Capabilities as a Key to Environmental Success: Chitinolytic and Cellulolytic Acidobacteria From Acidic Sub-arctic Soils and Boreal Peatlands.</title>
        <authorList>
            <person name="Belova S.E."/>
            <person name="Ravin N.V."/>
            <person name="Pankratov T.A."/>
            <person name="Rakitin A.L."/>
            <person name="Ivanova A.A."/>
            <person name="Beletsky A.V."/>
            <person name="Mardanov A.V."/>
            <person name="Sinninghe Damste J.S."/>
            <person name="Dedysh S.N."/>
        </authorList>
    </citation>
    <scope>NUCLEOTIDE SEQUENCE [LARGE SCALE GENOMIC DNA]</scope>
    <source>
        <strain evidence="1 2">SBC82</strain>
    </source>
</reference>
<evidence type="ECO:0000313" key="1">
    <source>
        <dbReference type="EMBL" id="AXC14275.1"/>
    </source>
</evidence>
<name>A0A2Z5G6K9_9BACT</name>
<evidence type="ECO:0000313" key="2">
    <source>
        <dbReference type="Proteomes" id="UP000253606"/>
    </source>
</evidence>
<organism evidence="1 2">
    <name type="scientific">Acidisarcina polymorpha</name>
    <dbReference type="NCBI Taxonomy" id="2211140"/>
    <lineage>
        <taxon>Bacteria</taxon>
        <taxon>Pseudomonadati</taxon>
        <taxon>Acidobacteriota</taxon>
        <taxon>Terriglobia</taxon>
        <taxon>Terriglobales</taxon>
        <taxon>Acidobacteriaceae</taxon>
        <taxon>Acidisarcina</taxon>
    </lineage>
</organism>
<accession>A0A2Z5G6K9</accession>
<proteinExistence type="predicted"/>
<dbReference type="CDD" id="cd02440">
    <property type="entry name" value="AdoMet_MTases"/>
    <property type="match status" value="1"/>
</dbReference>
<dbReference type="Pfam" id="PF13578">
    <property type="entry name" value="Methyltransf_24"/>
    <property type="match status" value="1"/>
</dbReference>
<dbReference type="AlphaFoldDB" id="A0A2Z5G6K9"/>
<dbReference type="RefSeq" id="WP_161557520.1">
    <property type="nucleotide sequence ID" value="NZ_CP030840.1"/>
</dbReference>
<sequence length="218" mass="24443">MRLYGDRIQNAHDQNDPLLPVPAHFKQNLVENCKVFADRDEMLKALPKGKIWAEVGTYEGEFARKILDWCEPSHIDLMDLTYELVKAKGHVKESDRVTFNKGDSAKLLSSQPDGKYDYIYIDAGHDLIDVARDAVAAIPKLKPDGIIFFNDYIFFSVTGLRPFGTVPVVNALVATEEWEVVYFAFQNKMQCDIALQRTSVRKSANSNGHGALSSSSLS</sequence>
<dbReference type="SUPFAM" id="SSF53335">
    <property type="entry name" value="S-adenosyl-L-methionine-dependent methyltransferases"/>
    <property type="match status" value="1"/>
</dbReference>
<protein>
    <recommendedName>
        <fullName evidence="3">Class I SAM-dependent methyltransferase</fullName>
    </recommendedName>
</protein>
<dbReference type="Gene3D" id="3.40.50.150">
    <property type="entry name" value="Vaccinia Virus protein VP39"/>
    <property type="match status" value="1"/>
</dbReference>